<feature type="region of interest" description="Disordered" evidence="1">
    <location>
        <begin position="95"/>
        <end position="228"/>
    </location>
</feature>
<feature type="compositionally biased region" description="Basic and acidic residues" evidence="1">
    <location>
        <begin position="125"/>
        <end position="134"/>
    </location>
</feature>
<gene>
    <name evidence="2" type="ORF">EZS28_032132</name>
</gene>
<feature type="compositionally biased region" description="Basic and acidic residues" evidence="1">
    <location>
        <begin position="349"/>
        <end position="360"/>
    </location>
</feature>
<feature type="region of interest" description="Disordered" evidence="1">
    <location>
        <begin position="242"/>
        <end position="360"/>
    </location>
</feature>
<evidence type="ECO:0000256" key="1">
    <source>
        <dbReference type="SAM" id="MobiDB-lite"/>
    </source>
</evidence>
<sequence length="360" mass="40020">MNYLRKKYLSQDEYGNNSNLPNNRSSSHHSYSAQRSRSHSKISHHNIPNQHHNNPQINLSDRIDGQSKKYKDLSSQNNNLELNNDYQRISQIENNQFHRKSKSFSSSERNYENNIDQSPEQISQENERPSDRQRHNQLISSQIPDSQIRPRVAPPVELSSSREQRLSIEKNEIQNSNTDRKNIRNSKIEENQDQTDNQKNYGVGSLHEKSQSPVKRGQTPPSDDDALVVQPPELMIGGRMKSASLSGSVPGERRGHITKQGTTGMNDETGGMLGDGNDGDGLDNGQSQGREGSLSDEGGEYRPASVNDASAGKKSWEAPPLSPGAHSISDPTSAAAQVASGRDWFASRSNREKNKAGNNL</sequence>
<organism evidence="2 3">
    <name type="scientific">Streblomastix strix</name>
    <dbReference type="NCBI Taxonomy" id="222440"/>
    <lineage>
        <taxon>Eukaryota</taxon>
        <taxon>Metamonada</taxon>
        <taxon>Preaxostyla</taxon>
        <taxon>Oxymonadida</taxon>
        <taxon>Streblomastigidae</taxon>
        <taxon>Streblomastix</taxon>
    </lineage>
</organism>
<feature type="region of interest" description="Disordered" evidence="1">
    <location>
        <begin position="1"/>
        <end position="79"/>
    </location>
</feature>
<name>A0A5J4UQP1_9EUKA</name>
<feature type="compositionally biased region" description="Low complexity" evidence="1">
    <location>
        <begin position="45"/>
        <end position="58"/>
    </location>
</feature>
<evidence type="ECO:0000313" key="2">
    <source>
        <dbReference type="EMBL" id="KAA6372341.1"/>
    </source>
</evidence>
<feature type="compositionally biased region" description="Basic and acidic residues" evidence="1">
    <location>
        <begin position="61"/>
        <end position="72"/>
    </location>
</feature>
<dbReference type="EMBL" id="SNRW01013670">
    <property type="protein sequence ID" value="KAA6372341.1"/>
    <property type="molecule type" value="Genomic_DNA"/>
</dbReference>
<comment type="caution">
    <text evidence="2">The sequence shown here is derived from an EMBL/GenBank/DDBJ whole genome shotgun (WGS) entry which is preliminary data.</text>
</comment>
<feature type="compositionally biased region" description="Low complexity" evidence="1">
    <location>
        <begin position="16"/>
        <end position="35"/>
    </location>
</feature>
<evidence type="ECO:0000313" key="3">
    <source>
        <dbReference type="Proteomes" id="UP000324800"/>
    </source>
</evidence>
<dbReference type="Proteomes" id="UP000324800">
    <property type="component" value="Unassembled WGS sequence"/>
</dbReference>
<feature type="compositionally biased region" description="Basic and acidic residues" evidence="1">
    <location>
        <begin position="160"/>
        <end position="190"/>
    </location>
</feature>
<dbReference type="AlphaFoldDB" id="A0A5J4UQP1"/>
<reference evidence="2 3" key="1">
    <citation type="submission" date="2019-03" db="EMBL/GenBank/DDBJ databases">
        <title>Single cell metagenomics reveals metabolic interactions within the superorganism composed of flagellate Streblomastix strix and complex community of Bacteroidetes bacteria on its surface.</title>
        <authorList>
            <person name="Treitli S.C."/>
            <person name="Kolisko M."/>
            <person name="Husnik F."/>
            <person name="Keeling P."/>
            <person name="Hampl V."/>
        </authorList>
    </citation>
    <scope>NUCLEOTIDE SEQUENCE [LARGE SCALE GENOMIC DNA]</scope>
    <source>
        <strain evidence="2">ST1C</strain>
    </source>
</reference>
<protein>
    <submittedName>
        <fullName evidence="2">Uncharacterized protein</fullName>
    </submittedName>
</protein>
<proteinExistence type="predicted"/>
<accession>A0A5J4UQP1</accession>
<feature type="compositionally biased region" description="Polar residues" evidence="1">
    <location>
        <begin position="136"/>
        <end position="145"/>
    </location>
</feature>
<feature type="compositionally biased region" description="Polar residues" evidence="1">
    <location>
        <begin position="103"/>
        <end position="124"/>
    </location>
</feature>